<feature type="region of interest" description="Disordered" evidence="5">
    <location>
        <begin position="255"/>
        <end position="276"/>
    </location>
</feature>
<keyword evidence="8" id="KW-1185">Reference proteome</keyword>
<dbReference type="Gene3D" id="3.30.40.10">
    <property type="entry name" value="Zinc/RING finger domain, C3HC4 (zinc finger)"/>
    <property type="match status" value="1"/>
</dbReference>
<dbReference type="InterPro" id="IPR001965">
    <property type="entry name" value="Znf_PHD"/>
</dbReference>
<feature type="compositionally biased region" description="Acidic residues" evidence="5">
    <location>
        <begin position="153"/>
        <end position="173"/>
    </location>
</feature>
<keyword evidence="3" id="KW-0862">Zinc</keyword>
<evidence type="ECO:0000256" key="1">
    <source>
        <dbReference type="ARBA" id="ARBA00022723"/>
    </source>
</evidence>
<feature type="compositionally biased region" description="Basic and acidic residues" evidence="5">
    <location>
        <begin position="261"/>
        <end position="270"/>
    </location>
</feature>
<evidence type="ECO:0000256" key="5">
    <source>
        <dbReference type="SAM" id="MobiDB-lite"/>
    </source>
</evidence>
<protein>
    <recommendedName>
        <fullName evidence="6">PHD-type domain-containing protein</fullName>
    </recommendedName>
</protein>
<comment type="caution">
    <text evidence="7">The sequence shown here is derived from an EMBL/GenBank/DDBJ whole genome shotgun (WGS) entry which is preliminary data.</text>
</comment>
<gene>
    <name evidence="7" type="ORF">K431DRAFT_299237</name>
</gene>
<proteinExistence type="predicted"/>
<name>A0A9P4QI12_9PEZI</name>
<accession>A0A9P4QI12</accession>
<dbReference type="InterPro" id="IPR013083">
    <property type="entry name" value="Znf_RING/FYVE/PHD"/>
</dbReference>
<dbReference type="InterPro" id="IPR019786">
    <property type="entry name" value="Zinc_finger_PHD-type_CS"/>
</dbReference>
<dbReference type="PROSITE" id="PS50016">
    <property type="entry name" value="ZF_PHD_2"/>
    <property type="match status" value="1"/>
</dbReference>
<dbReference type="InterPro" id="IPR011011">
    <property type="entry name" value="Znf_FYVE_PHD"/>
</dbReference>
<dbReference type="SUPFAM" id="SSF57903">
    <property type="entry name" value="FYVE/PHD zinc finger"/>
    <property type="match status" value="1"/>
</dbReference>
<dbReference type="GO" id="GO:0008270">
    <property type="term" value="F:zinc ion binding"/>
    <property type="evidence" value="ECO:0007669"/>
    <property type="project" value="UniProtKB-KW"/>
</dbReference>
<dbReference type="EMBL" id="MU003765">
    <property type="protein sequence ID" value="KAF2726130.1"/>
    <property type="molecule type" value="Genomic_DNA"/>
</dbReference>
<evidence type="ECO:0000259" key="6">
    <source>
        <dbReference type="PROSITE" id="PS50016"/>
    </source>
</evidence>
<sequence length="276" mass="31105">MSHVRETDVVLPQDHPAIREQVAAMNLVSMRSANSGATTDQGVAKAGTATRILRAGNEYQLQDLETRKSKKRRYQDDSDSGFEMMGGQEVDNGKDEVQKNVQQRHRKTNRLGRPASSSISLKIDDLCKKDSSSPVRDNGLGSIRYDPYLADDSNYDDADEEDHNYDEDENEAENEDDDIVCICKIRFNAKFKTQDPVIGCDGPCGQWYHPQCIGEKRSCEYIAETLEHWICSSCKVLGYVDTRKVLPRKMSKKGTAVITKKSSDIPERKSAPTKYR</sequence>
<dbReference type="PROSITE" id="PS01359">
    <property type="entry name" value="ZF_PHD_1"/>
    <property type="match status" value="1"/>
</dbReference>
<dbReference type="InterPro" id="IPR019787">
    <property type="entry name" value="Znf_PHD-finger"/>
</dbReference>
<keyword evidence="2 4" id="KW-0863">Zinc-finger</keyword>
<feature type="region of interest" description="Disordered" evidence="5">
    <location>
        <begin position="66"/>
        <end position="115"/>
    </location>
</feature>
<organism evidence="7 8">
    <name type="scientific">Polychaeton citri CBS 116435</name>
    <dbReference type="NCBI Taxonomy" id="1314669"/>
    <lineage>
        <taxon>Eukaryota</taxon>
        <taxon>Fungi</taxon>
        <taxon>Dikarya</taxon>
        <taxon>Ascomycota</taxon>
        <taxon>Pezizomycotina</taxon>
        <taxon>Dothideomycetes</taxon>
        <taxon>Dothideomycetidae</taxon>
        <taxon>Capnodiales</taxon>
        <taxon>Capnodiaceae</taxon>
        <taxon>Polychaeton</taxon>
    </lineage>
</organism>
<evidence type="ECO:0000256" key="4">
    <source>
        <dbReference type="PROSITE-ProRule" id="PRU00146"/>
    </source>
</evidence>
<evidence type="ECO:0000313" key="8">
    <source>
        <dbReference type="Proteomes" id="UP000799441"/>
    </source>
</evidence>
<keyword evidence="1" id="KW-0479">Metal-binding</keyword>
<dbReference type="Proteomes" id="UP000799441">
    <property type="component" value="Unassembled WGS sequence"/>
</dbReference>
<dbReference type="SMART" id="SM00249">
    <property type="entry name" value="PHD"/>
    <property type="match status" value="1"/>
</dbReference>
<feature type="domain" description="PHD-type" evidence="6">
    <location>
        <begin position="178"/>
        <end position="237"/>
    </location>
</feature>
<evidence type="ECO:0000313" key="7">
    <source>
        <dbReference type="EMBL" id="KAF2726130.1"/>
    </source>
</evidence>
<feature type="region of interest" description="Disordered" evidence="5">
    <location>
        <begin position="128"/>
        <end position="173"/>
    </location>
</feature>
<evidence type="ECO:0000256" key="3">
    <source>
        <dbReference type="ARBA" id="ARBA00022833"/>
    </source>
</evidence>
<evidence type="ECO:0000256" key="2">
    <source>
        <dbReference type="ARBA" id="ARBA00022771"/>
    </source>
</evidence>
<dbReference type="AlphaFoldDB" id="A0A9P4QI12"/>
<reference evidence="7" key="1">
    <citation type="journal article" date="2020" name="Stud. Mycol.">
        <title>101 Dothideomycetes genomes: a test case for predicting lifestyles and emergence of pathogens.</title>
        <authorList>
            <person name="Haridas S."/>
            <person name="Albert R."/>
            <person name="Binder M."/>
            <person name="Bloem J."/>
            <person name="Labutti K."/>
            <person name="Salamov A."/>
            <person name="Andreopoulos B."/>
            <person name="Baker S."/>
            <person name="Barry K."/>
            <person name="Bills G."/>
            <person name="Bluhm B."/>
            <person name="Cannon C."/>
            <person name="Castanera R."/>
            <person name="Culley D."/>
            <person name="Daum C."/>
            <person name="Ezra D."/>
            <person name="Gonzalez J."/>
            <person name="Henrissat B."/>
            <person name="Kuo A."/>
            <person name="Liang C."/>
            <person name="Lipzen A."/>
            <person name="Lutzoni F."/>
            <person name="Magnuson J."/>
            <person name="Mondo S."/>
            <person name="Nolan M."/>
            <person name="Ohm R."/>
            <person name="Pangilinan J."/>
            <person name="Park H.-J."/>
            <person name="Ramirez L."/>
            <person name="Alfaro M."/>
            <person name="Sun H."/>
            <person name="Tritt A."/>
            <person name="Yoshinaga Y."/>
            <person name="Zwiers L.-H."/>
            <person name="Turgeon B."/>
            <person name="Goodwin S."/>
            <person name="Spatafora J."/>
            <person name="Crous P."/>
            <person name="Grigoriev I."/>
        </authorList>
    </citation>
    <scope>NUCLEOTIDE SEQUENCE</scope>
    <source>
        <strain evidence="7">CBS 116435</strain>
    </source>
</reference>